<dbReference type="PROSITE" id="PS51219">
    <property type="entry name" value="DPCK"/>
    <property type="match status" value="1"/>
</dbReference>
<keyword evidence="8" id="KW-0067">ATP-binding</keyword>
<dbReference type="VEuPathDB" id="FungiDB:H257_01773"/>
<evidence type="ECO:0000313" key="15">
    <source>
        <dbReference type="EMBL" id="RQM26276.1"/>
    </source>
</evidence>
<evidence type="ECO:0000256" key="2">
    <source>
        <dbReference type="ARBA" id="ARBA00005273"/>
    </source>
</evidence>
<dbReference type="Pfam" id="PF03850">
    <property type="entry name" value="Tfb4"/>
    <property type="match status" value="1"/>
</dbReference>
<evidence type="ECO:0000256" key="7">
    <source>
        <dbReference type="ARBA" id="ARBA00022833"/>
    </source>
</evidence>
<dbReference type="EMBL" id="MZMZ02002348">
    <property type="protein sequence ID" value="RQM26276.1"/>
    <property type="molecule type" value="Genomic_DNA"/>
</dbReference>
<dbReference type="Proteomes" id="UP000284702">
    <property type="component" value="Unassembled WGS sequence"/>
</dbReference>
<feature type="domain" description="Gfo/Idh/MocA-like oxidoreductase N-terminal" evidence="14">
    <location>
        <begin position="199"/>
        <end position="267"/>
    </location>
</feature>
<keyword evidence="16" id="KW-1185">Reference proteome</keyword>
<dbReference type="Gene3D" id="3.40.50.410">
    <property type="entry name" value="von Willebrand factor, type A domain"/>
    <property type="match status" value="2"/>
</dbReference>
<evidence type="ECO:0000256" key="13">
    <source>
        <dbReference type="RuleBase" id="RU368090"/>
    </source>
</evidence>
<feature type="non-terminal residue" evidence="15">
    <location>
        <position position="1"/>
    </location>
</feature>
<comment type="caution">
    <text evidence="15">The sequence shown here is derived from an EMBL/GenBank/DDBJ whole genome shotgun (WGS) entry which is preliminary data.</text>
</comment>
<dbReference type="GO" id="GO:0004140">
    <property type="term" value="F:dephospho-CoA kinase activity"/>
    <property type="evidence" value="ECO:0007669"/>
    <property type="project" value="InterPro"/>
</dbReference>
<sequence length="814" mass="89706">SVLLYVNAYLLQHRNNRLVILAAHAGKSVFLFPDPDGVNRTGSAEQFSSVKEQVWRKLTELSNAPIDEGSLPRILVVDGSPDFAEQYISIMNCIFSAQKKHVPIDSCVLASEPSAFLQQASYLTGGIYFKPKEPQGLVQYFLSIWLADADTRQMLKLPTQASVDFRAMCFCHKQTISTAFVCPVCLSLFCEYSIDSQYVFDDWTAAAAVGKFADCVIIATQDALHAAVVFADLGYHILLEKPMAVTKPDCLRIHAAVKRNNVMLSVCHVMRCSPYSLKLRELTRQLGTVVNIQHMEPVGFWHQVHSYVRGNWCREADATFMLMAKSCHDIDYLHFLMEKPPRAVSSFGSLVHFRPKPVGASTRCLGCPVEAECVYSAKKIYLGVPPIQVSQPVVKIEEESQHGQHDPVGRKSLVPWYNGDRSAAAGYQGWPLSVLDGTQWSSITEALRTGPYGRCVYACDNDVVDNQVVNFQFVDGATASFTMVAFTEATCVRTTKVFGTKGELTADGYSIRHFDFLSRLVTEHIPSTLSSSKSKMTGHGGADYFLIENFVHGVRTNDPSVLLTGADESLQSHLMVFAAEEARVTDLGAINTALFSMLGHYLGDSVIAVGLTGGIATGKSTVSEVFKKFNGVIIDADAIARQVVEPGKPAHTKIVAMFGNDVLNADKTINRPMLGSIIFNNPSKRQALNSCTHEMFYQLLYQRIVKQRKLVIFDAPLLFETKLLQYFCGPIIVVACSEAAELQRLMARDSLPQDKALARIKSQMSIEVKLADVVIDNNGTKEELEVAAEATLRSVAASIGAASEFKRVVFPKKD</sequence>
<keyword evidence="5 13" id="KW-0227">DNA damage</keyword>
<keyword evidence="7 13" id="KW-0862">Zinc</keyword>
<evidence type="ECO:0000256" key="11">
    <source>
        <dbReference type="ARBA" id="ARBA00023204"/>
    </source>
</evidence>
<reference evidence="15" key="1">
    <citation type="submission" date="2018-07" db="EMBL/GenBank/DDBJ databases">
        <title>Annotation of Aphanomyces astaci genome assembly.</title>
        <authorList>
            <person name="Studholme D.J."/>
        </authorList>
    </citation>
    <scope>NUCLEOTIDE SEQUENCE [LARGE SCALE GENOMIC DNA]</scope>
    <source>
        <strain evidence="15">Pc</strain>
    </source>
</reference>
<dbReference type="Gene3D" id="3.40.50.720">
    <property type="entry name" value="NAD(P)-binding Rossmann-like Domain"/>
    <property type="match status" value="1"/>
</dbReference>
<evidence type="ECO:0000256" key="4">
    <source>
        <dbReference type="ARBA" id="ARBA00022741"/>
    </source>
</evidence>
<dbReference type="InterPro" id="IPR027417">
    <property type="entry name" value="P-loop_NTPase"/>
</dbReference>
<keyword evidence="3 13" id="KW-0479">Metal-binding</keyword>
<keyword evidence="9 13" id="KW-0805">Transcription regulation</keyword>
<keyword evidence="4" id="KW-0547">Nucleotide-binding</keyword>
<dbReference type="HAMAP" id="MF_00376">
    <property type="entry name" value="Dephospho_CoA_kinase"/>
    <property type="match status" value="1"/>
</dbReference>
<evidence type="ECO:0000256" key="1">
    <source>
        <dbReference type="ARBA" id="ARBA00004123"/>
    </source>
</evidence>
<dbReference type="AlphaFoldDB" id="A0A3R7WI56"/>
<dbReference type="Pfam" id="PF01121">
    <property type="entry name" value="CoaE"/>
    <property type="match status" value="1"/>
</dbReference>
<evidence type="ECO:0000259" key="14">
    <source>
        <dbReference type="Pfam" id="PF01408"/>
    </source>
</evidence>
<dbReference type="Gene3D" id="3.40.50.300">
    <property type="entry name" value="P-loop containing nucleotide triphosphate hydrolases"/>
    <property type="match status" value="1"/>
</dbReference>
<dbReference type="InterPro" id="IPR004600">
    <property type="entry name" value="TFIIH_Tfb4/GTF2H3"/>
</dbReference>
<gene>
    <name evidence="15" type="ORF">B5M09_003161</name>
</gene>
<proteinExistence type="inferred from homology"/>
<dbReference type="PANTHER" id="PTHR12831:SF0">
    <property type="entry name" value="GENERAL TRANSCRIPTION FACTOR IIH SUBUNIT 3"/>
    <property type="match status" value="1"/>
</dbReference>
<dbReference type="GO" id="GO:0008270">
    <property type="term" value="F:zinc ion binding"/>
    <property type="evidence" value="ECO:0007669"/>
    <property type="project" value="UniProtKB-KW"/>
</dbReference>
<dbReference type="PANTHER" id="PTHR12831">
    <property type="entry name" value="TRANSCRIPTION INITIATION FACTOR IIH TFIIH , POLYPEPTIDE 3-RELATED"/>
    <property type="match status" value="1"/>
</dbReference>
<keyword evidence="12 13" id="KW-0539">Nucleus</keyword>
<dbReference type="SUPFAM" id="SSF52540">
    <property type="entry name" value="P-loop containing nucleoside triphosphate hydrolases"/>
    <property type="match status" value="1"/>
</dbReference>
<organism evidence="15 16">
    <name type="scientific">Aphanomyces astaci</name>
    <name type="common">Crayfish plague agent</name>
    <dbReference type="NCBI Taxonomy" id="112090"/>
    <lineage>
        <taxon>Eukaryota</taxon>
        <taxon>Sar</taxon>
        <taxon>Stramenopiles</taxon>
        <taxon>Oomycota</taxon>
        <taxon>Saprolegniomycetes</taxon>
        <taxon>Saprolegniales</taxon>
        <taxon>Verrucalvaceae</taxon>
        <taxon>Aphanomyces</taxon>
    </lineage>
</organism>
<dbReference type="GO" id="GO:0005524">
    <property type="term" value="F:ATP binding"/>
    <property type="evidence" value="ECO:0007669"/>
    <property type="project" value="UniProtKB-KW"/>
</dbReference>
<evidence type="ECO:0000313" key="16">
    <source>
        <dbReference type="Proteomes" id="UP000284702"/>
    </source>
</evidence>
<evidence type="ECO:0000256" key="12">
    <source>
        <dbReference type="ARBA" id="ARBA00023242"/>
    </source>
</evidence>
<dbReference type="GO" id="GO:0000439">
    <property type="term" value="C:transcription factor TFIIH core complex"/>
    <property type="evidence" value="ECO:0007669"/>
    <property type="project" value="UniProtKB-UniRule"/>
</dbReference>
<evidence type="ECO:0000256" key="6">
    <source>
        <dbReference type="ARBA" id="ARBA00022771"/>
    </source>
</evidence>
<protein>
    <recommendedName>
        <fullName evidence="14">Gfo/Idh/MocA-like oxidoreductase N-terminal domain-containing protein</fullName>
    </recommendedName>
</protein>
<dbReference type="InterPro" id="IPR000683">
    <property type="entry name" value="Gfo/Idh/MocA-like_OxRdtase_N"/>
</dbReference>
<keyword evidence="11 13" id="KW-0234">DNA repair</keyword>
<dbReference type="SUPFAM" id="SSF55347">
    <property type="entry name" value="Glyceraldehyde-3-phosphate dehydrogenase-like, C-terminal domain"/>
    <property type="match status" value="1"/>
</dbReference>
<keyword evidence="6 13" id="KW-0863">Zinc-finger</keyword>
<comment type="similarity">
    <text evidence="2 13">Belongs to the TFB4 family.</text>
</comment>
<dbReference type="GO" id="GO:0005675">
    <property type="term" value="C:transcription factor TFIIH holo complex"/>
    <property type="evidence" value="ECO:0007669"/>
    <property type="project" value="UniProtKB-UniRule"/>
</dbReference>
<evidence type="ECO:0000256" key="3">
    <source>
        <dbReference type="ARBA" id="ARBA00022723"/>
    </source>
</evidence>
<evidence type="ECO:0000256" key="9">
    <source>
        <dbReference type="ARBA" id="ARBA00023015"/>
    </source>
</evidence>
<dbReference type="InterPro" id="IPR036465">
    <property type="entry name" value="vWFA_dom_sf"/>
</dbReference>
<evidence type="ECO:0000256" key="5">
    <source>
        <dbReference type="ARBA" id="ARBA00022763"/>
    </source>
</evidence>
<dbReference type="InterPro" id="IPR036291">
    <property type="entry name" value="NAD(P)-bd_dom_sf"/>
</dbReference>
<name>A0A3R7WI56_APHAT</name>
<accession>A0A3R7WI56</accession>
<comment type="subcellular location">
    <subcellularLocation>
        <location evidence="1 13">Nucleus</location>
    </subcellularLocation>
</comment>
<dbReference type="GO" id="GO:0006289">
    <property type="term" value="P:nucleotide-excision repair"/>
    <property type="evidence" value="ECO:0007669"/>
    <property type="project" value="UniProtKB-UniRule"/>
</dbReference>
<dbReference type="GO" id="GO:0015937">
    <property type="term" value="P:coenzyme A biosynthetic process"/>
    <property type="evidence" value="ECO:0007669"/>
    <property type="project" value="InterPro"/>
</dbReference>
<dbReference type="GO" id="GO:0006355">
    <property type="term" value="P:regulation of DNA-templated transcription"/>
    <property type="evidence" value="ECO:0007669"/>
    <property type="project" value="InterPro"/>
</dbReference>
<evidence type="ECO:0000256" key="10">
    <source>
        <dbReference type="ARBA" id="ARBA00023163"/>
    </source>
</evidence>
<dbReference type="Gene3D" id="3.30.360.10">
    <property type="entry name" value="Dihydrodipicolinate Reductase, domain 2"/>
    <property type="match status" value="1"/>
</dbReference>
<dbReference type="Pfam" id="PF01408">
    <property type="entry name" value="GFO_IDH_MocA"/>
    <property type="match status" value="1"/>
</dbReference>
<dbReference type="CDD" id="cd02022">
    <property type="entry name" value="DPCK"/>
    <property type="match status" value="1"/>
</dbReference>
<dbReference type="InterPro" id="IPR001977">
    <property type="entry name" value="Depp_CoAkinase"/>
</dbReference>
<dbReference type="SUPFAM" id="SSF51735">
    <property type="entry name" value="NAD(P)-binding Rossmann-fold domains"/>
    <property type="match status" value="1"/>
</dbReference>
<evidence type="ECO:0000256" key="8">
    <source>
        <dbReference type="ARBA" id="ARBA00022840"/>
    </source>
</evidence>
<dbReference type="VEuPathDB" id="FungiDB:H257_01772"/>
<keyword evidence="10 13" id="KW-0804">Transcription</keyword>
<dbReference type="NCBIfam" id="TIGR00152">
    <property type="entry name" value="dephospho-CoA kinase"/>
    <property type="match status" value="1"/>
</dbReference>